<dbReference type="EMBL" id="CP021082">
    <property type="protein sequence ID" value="ASN82257.1"/>
    <property type="molecule type" value="Genomic_DNA"/>
</dbReference>
<gene>
    <name evidence="7" type="ORF">DFI_13740</name>
</gene>
<evidence type="ECO:0000256" key="3">
    <source>
        <dbReference type="ARBA" id="ARBA00022827"/>
    </source>
</evidence>
<keyword evidence="7" id="KW-0614">Plasmid</keyword>
<dbReference type="Pfam" id="PF01266">
    <property type="entry name" value="DAO"/>
    <property type="match status" value="1"/>
</dbReference>
<dbReference type="SUPFAM" id="SSF51905">
    <property type="entry name" value="FAD/NAD(P)-binding domain"/>
    <property type="match status" value="1"/>
</dbReference>
<keyword evidence="8" id="KW-1185">Reference proteome</keyword>
<accession>A0A221T015</accession>
<dbReference type="Gene3D" id="3.50.50.60">
    <property type="entry name" value="FAD/NAD(P)-binding domain"/>
    <property type="match status" value="1"/>
</dbReference>
<keyword evidence="2" id="KW-0285">Flavoprotein</keyword>
<organism evidence="7 8">
    <name type="scientific">Deinococcus ficus</name>
    <dbReference type="NCBI Taxonomy" id="317577"/>
    <lineage>
        <taxon>Bacteria</taxon>
        <taxon>Thermotogati</taxon>
        <taxon>Deinococcota</taxon>
        <taxon>Deinococci</taxon>
        <taxon>Deinococcales</taxon>
        <taxon>Deinococcaceae</taxon>
        <taxon>Deinococcus</taxon>
    </lineage>
</organism>
<dbReference type="GO" id="GO:0008115">
    <property type="term" value="F:sarcosine oxidase activity"/>
    <property type="evidence" value="ECO:0007669"/>
    <property type="project" value="TreeGrafter"/>
</dbReference>
<keyword evidence="4" id="KW-0560">Oxidoreductase</keyword>
<evidence type="ECO:0000256" key="2">
    <source>
        <dbReference type="ARBA" id="ARBA00022630"/>
    </source>
</evidence>
<dbReference type="RefSeq" id="WP_051308240.1">
    <property type="nucleotide sequence ID" value="NZ_CP021082.1"/>
</dbReference>
<dbReference type="KEGG" id="dfc:DFI_13740"/>
<dbReference type="InterPro" id="IPR036188">
    <property type="entry name" value="FAD/NAD-bd_sf"/>
</dbReference>
<feature type="domain" description="FAD dependent oxidoreductase" evidence="6">
    <location>
        <begin position="2"/>
        <end position="345"/>
    </location>
</feature>
<keyword evidence="5" id="KW-0732">Signal</keyword>
<reference evidence="7 8" key="1">
    <citation type="submission" date="2017-05" db="EMBL/GenBank/DDBJ databases">
        <title>The complete genome sequence of Deinococcus ficus isolated from the rhizosphere of the Ficus religiosa L. in Taiwan.</title>
        <authorList>
            <person name="Wu K.-M."/>
            <person name="Liao T.-L."/>
            <person name="Liu Y.-M."/>
            <person name="Young C.-C."/>
            <person name="Tsai S.-F."/>
        </authorList>
    </citation>
    <scope>NUCLEOTIDE SEQUENCE [LARGE SCALE GENOMIC DNA]</scope>
    <source>
        <strain evidence="7 8">CC-FR2-10</strain>
        <plasmid evidence="8">pdfi1</plasmid>
    </source>
</reference>
<geneLocation type="plasmid" evidence="8">
    <name>pdfi1</name>
</geneLocation>
<sequence length="374" mass="39747">MRVLIVGAGILGLLTARACALRGAAVTLLEQGPLPATGATSWDQHRIVRTLHPGQPHLTALAARAERHWRDLARGFSAPVYQRTGSLTALPPSAARASGDLLTSQGLRHAHLPAAELHRRYPLIRWPDGLDGVHDPQAGVLLADQILLELTRELARTPGVTLLPGQTVTHVNADALHVITPGGRHSGDALVLTAGLGTRRLLPAEPSEERRQLLLYVTPPVAHRAAWATLPAVPAIGDADGSWLIPPVAHTALKLTSHAASWVEGTRPDVQPAYDRLVTQFAELIPGFTQAWVSGRRTCAYRIHPERGTPVIRPLDAAGRACAVTACGGGAFKFAPLMADHLARRILDAAPVPALFDPPPPSLPLEDSHAAPGH</sequence>
<name>A0A221T015_9DEIO</name>
<dbReference type="STRING" id="317577.GCA_000419625_02934"/>
<dbReference type="Proteomes" id="UP000259030">
    <property type="component" value="Plasmid pDFI1"/>
</dbReference>
<dbReference type="AlphaFoldDB" id="A0A221T015"/>
<dbReference type="GO" id="GO:0050660">
    <property type="term" value="F:flavin adenine dinucleotide binding"/>
    <property type="evidence" value="ECO:0007669"/>
    <property type="project" value="InterPro"/>
</dbReference>
<evidence type="ECO:0000313" key="7">
    <source>
        <dbReference type="EMBL" id="ASN82257.1"/>
    </source>
</evidence>
<evidence type="ECO:0000313" key="8">
    <source>
        <dbReference type="Proteomes" id="UP000259030"/>
    </source>
</evidence>
<feature type="chain" id="PRO_5011302587" evidence="5">
    <location>
        <begin position="19"/>
        <end position="374"/>
    </location>
</feature>
<evidence type="ECO:0000259" key="6">
    <source>
        <dbReference type="Pfam" id="PF01266"/>
    </source>
</evidence>
<dbReference type="InterPro" id="IPR006076">
    <property type="entry name" value="FAD-dep_OxRdtase"/>
</dbReference>
<feature type="signal peptide" evidence="5">
    <location>
        <begin position="1"/>
        <end position="18"/>
    </location>
</feature>
<evidence type="ECO:0000256" key="1">
    <source>
        <dbReference type="ARBA" id="ARBA00001974"/>
    </source>
</evidence>
<dbReference type="InterPro" id="IPR045170">
    <property type="entry name" value="MTOX"/>
</dbReference>
<dbReference type="Gene3D" id="3.30.9.10">
    <property type="entry name" value="D-Amino Acid Oxidase, subunit A, domain 2"/>
    <property type="match status" value="1"/>
</dbReference>
<evidence type="ECO:0000256" key="5">
    <source>
        <dbReference type="SAM" id="SignalP"/>
    </source>
</evidence>
<proteinExistence type="predicted"/>
<protein>
    <submittedName>
        <fullName evidence="7">FAD-dependent oxidoreductase</fullName>
    </submittedName>
</protein>
<keyword evidence="3" id="KW-0274">FAD</keyword>
<comment type="cofactor">
    <cofactor evidence="1">
        <name>FAD</name>
        <dbReference type="ChEBI" id="CHEBI:57692"/>
    </cofactor>
</comment>
<evidence type="ECO:0000256" key="4">
    <source>
        <dbReference type="ARBA" id="ARBA00023002"/>
    </source>
</evidence>
<dbReference type="PANTHER" id="PTHR10961">
    <property type="entry name" value="PEROXISOMAL SARCOSINE OXIDASE"/>
    <property type="match status" value="1"/>
</dbReference>
<dbReference type="PANTHER" id="PTHR10961:SF46">
    <property type="entry name" value="PEROXISOMAL SARCOSINE OXIDASE"/>
    <property type="match status" value="1"/>
</dbReference>